<keyword evidence="1" id="KW-1133">Transmembrane helix</keyword>
<evidence type="ECO:0000256" key="1">
    <source>
        <dbReference type="SAM" id="Phobius"/>
    </source>
</evidence>
<feature type="transmembrane region" description="Helical" evidence="1">
    <location>
        <begin position="159"/>
        <end position="180"/>
    </location>
</feature>
<keyword evidence="1" id="KW-0812">Transmembrane</keyword>
<feature type="transmembrane region" description="Helical" evidence="1">
    <location>
        <begin position="104"/>
        <end position="124"/>
    </location>
</feature>
<feature type="transmembrane region" description="Helical" evidence="1">
    <location>
        <begin position="72"/>
        <end position="92"/>
    </location>
</feature>
<proteinExistence type="predicted"/>
<dbReference type="EMBL" id="CP134880">
    <property type="protein sequence ID" value="WNM28145.1"/>
    <property type="molecule type" value="Genomic_DNA"/>
</dbReference>
<feature type="transmembrane region" description="Helical" evidence="1">
    <location>
        <begin position="200"/>
        <end position="219"/>
    </location>
</feature>
<protein>
    <submittedName>
        <fullName evidence="2">Uncharacterized protein</fullName>
    </submittedName>
</protein>
<gene>
    <name evidence="2" type="ORF">RN607_03840</name>
</gene>
<accession>A0AA96FGL0</accession>
<name>A0AA96FGL0_9MICO</name>
<feature type="transmembrane region" description="Helical" evidence="1">
    <location>
        <begin position="130"/>
        <end position="147"/>
    </location>
</feature>
<sequence length="413" mass="45532">MLGLSNRETALALWIAVIAVAVLATPGARKVLPGLVKQLVAWKILVPLTTFTAYMAAVTWSAAKLGWWDWSLIGPTIFWFLTSALGLFLSSNDAIKNKAHYRRVIAGTIGGLALLGVLADLYSFPLGWEFLLQGAIGFLVMLSAVAARKDETKAVATGSNILVGVVALAILGFSLVHLVGDIRAGDMDWLGLGRGTFLPIWMTVAAALFLWPLSLMMAYEKAFVYLKIAKLTPRQRRRARLALLLACGPRTTQVGRVNMNTMIRMGRVESVRSSVAEYRVWRAEQDEKERPLPPAQAEAKATRDVLTWISTCHMGWHRRREGTYRPDLIDILDKDFVKKGLPDDHSIGHEVSPDGKAWRAWRQMSDGRYVGIGAAEIPHEEWHYEGGNAPSGFPPAADWVGPLAFAAEGSFWD</sequence>
<reference evidence="2" key="1">
    <citation type="submission" date="2023-09" db="EMBL/GenBank/DDBJ databases">
        <title>Demequina sp. a novel bacteria isolated from Capsicum annuum.</title>
        <authorList>
            <person name="Humaira Z."/>
            <person name="Lee J."/>
            <person name="Cho D."/>
        </authorList>
    </citation>
    <scope>NUCLEOTIDE SEQUENCE</scope>
    <source>
        <strain evidence="2">PMTSA13</strain>
    </source>
</reference>
<feature type="transmembrane region" description="Helical" evidence="1">
    <location>
        <begin position="40"/>
        <end position="60"/>
    </location>
</feature>
<dbReference type="RefSeq" id="WP_313544446.1">
    <property type="nucleotide sequence ID" value="NZ_CP134880.1"/>
</dbReference>
<dbReference type="Proteomes" id="UP001303408">
    <property type="component" value="Chromosome"/>
</dbReference>
<evidence type="ECO:0000313" key="2">
    <source>
        <dbReference type="EMBL" id="WNM28145.1"/>
    </source>
</evidence>
<feature type="transmembrane region" description="Helical" evidence="1">
    <location>
        <begin position="12"/>
        <end position="28"/>
    </location>
</feature>
<organism evidence="2">
    <name type="scientific">Demequina capsici</name>
    <dbReference type="NCBI Taxonomy" id="3075620"/>
    <lineage>
        <taxon>Bacteria</taxon>
        <taxon>Bacillati</taxon>
        <taxon>Actinomycetota</taxon>
        <taxon>Actinomycetes</taxon>
        <taxon>Micrococcales</taxon>
        <taxon>Demequinaceae</taxon>
        <taxon>Demequina</taxon>
    </lineage>
</organism>
<keyword evidence="1" id="KW-0472">Membrane</keyword>
<dbReference type="AlphaFoldDB" id="A0AA96FGL0"/>
<dbReference type="KEGG" id="dcp:RN607_03840"/>